<dbReference type="GO" id="GO:0005737">
    <property type="term" value="C:cytoplasm"/>
    <property type="evidence" value="ECO:0007669"/>
    <property type="project" value="TreeGrafter"/>
</dbReference>
<dbReference type="GO" id="GO:0008270">
    <property type="term" value="F:zinc ion binding"/>
    <property type="evidence" value="ECO:0007669"/>
    <property type="project" value="InterPro"/>
</dbReference>
<dbReference type="Proteomes" id="UP000253426">
    <property type="component" value="Unassembled WGS sequence"/>
</dbReference>
<dbReference type="InterPro" id="IPR037046">
    <property type="entry name" value="AlkA_N_sf"/>
</dbReference>
<proteinExistence type="inferred from homology"/>
<dbReference type="EC" id="3.2.2.21" evidence="4"/>
<evidence type="ECO:0000256" key="7">
    <source>
        <dbReference type="ARBA" id="ARBA00022723"/>
    </source>
</evidence>
<dbReference type="InterPro" id="IPR000035">
    <property type="entry name" value="Alkylbase_DNA_glycsylse_CS"/>
</dbReference>
<dbReference type="RefSeq" id="WP_113956579.1">
    <property type="nucleotide sequence ID" value="NZ_QNRR01000001.1"/>
</dbReference>
<dbReference type="InterPro" id="IPR009057">
    <property type="entry name" value="Homeodomain-like_sf"/>
</dbReference>
<reference evidence="16 17" key="1">
    <citation type="submission" date="2018-06" db="EMBL/GenBank/DDBJ databases">
        <title>Genomic Encyclopedia of Type Strains, Phase IV (KMG-IV): sequencing the most valuable type-strain genomes for metagenomic binning, comparative biology and taxonomic classification.</title>
        <authorList>
            <person name="Goeker M."/>
        </authorList>
    </citation>
    <scope>NUCLEOTIDE SEQUENCE [LARGE SCALE GENOMIC DNA]</scope>
    <source>
        <strain evidence="16 17">DSM 25532</strain>
    </source>
</reference>
<dbReference type="InterPro" id="IPR004026">
    <property type="entry name" value="Ada_DNA_repair_Zn-bd"/>
</dbReference>
<dbReference type="PROSITE" id="PS00516">
    <property type="entry name" value="ALKYLBASE_DNA_GLYCOS"/>
    <property type="match status" value="1"/>
</dbReference>
<comment type="similarity">
    <text evidence="3">Belongs to the alkylbase DNA glycosidase AlkA family.</text>
</comment>
<organism evidence="16 17">
    <name type="scientific">Roseimicrobium gellanilyticum</name>
    <dbReference type="NCBI Taxonomy" id="748857"/>
    <lineage>
        <taxon>Bacteria</taxon>
        <taxon>Pseudomonadati</taxon>
        <taxon>Verrucomicrobiota</taxon>
        <taxon>Verrucomicrobiia</taxon>
        <taxon>Verrucomicrobiales</taxon>
        <taxon>Verrucomicrobiaceae</taxon>
        <taxon>Roseimicrobium</taxon>
    </lineage>
</organism>
<dbReference type="Gene3D" id="1.10.10.60">
    <property type="entry name" value="Homeodomain-like"/>
    <property type="match status" value="1"/>
</dbReference>
<dbReference type="PROSITE" id="PS01124">
    <property type="entry name" value="HTH_ARAC_FAMILY_2"/>
    <property type="match status" value="1"/>
</dbReference>
<dbReference type="EMBL" id="QNRR01000001">
    <property type="protein sequence ID" value="RBP47662.1"/>
    <property type="molecule type" value="Genomic_DNA"/>
</dbReference>
<dbReference type="GO" id="GO:0003700">
    <property type="term" value="F:DNA-binding transcription factor activity"/>
    <property type="evidence" value="ECO:0007669"/>
    <property type="project" value="InterPro"/>
</dbReference>
<protein>
    <recommendedName>
        <fullName evidence="4">DNA-3-methyladenine glycosylase II</fullName>
        <ecNumber evidence="4">3.2.2.21</ecNumber>
    </recommendedName>
</protein>
<dbReference type="Pfam" id="PF06029">
    <property type="entry name" value="AlkA_N"/>
    <property type="match status" value="1"/>
</dbReference>
<accession>A0A366HTQ7</accession>
<dbReference type="Gene3D" id="1.10.340.30">
    <property type="entry name" value="Hypothetical protein, domain 2"/>
    <property type="match status" value="1"/>
</dbReference>
<dbReference type="PANTHER" id="PTHR43003:SF13">
    <property type="entry name" value="DNA-3-METHYLADENINE GLYCOSYLASE 2"/>
    <property type="match status" value="1"/>
</dbReference>
<evidence type="ECO:0000256" key="13">
    <source>
        <dbReference type="ARBA" id="ARBA00023163"/>
    </source>
</evidence>
<comment type="cofactor">
    <cofactor evidence="2">
        <name>Zn(2+)</name>
        <dbReference type="ChEBI" id="CHEBI:29105"/>
    </cofactor>
</comment>
<dbReference type="GO" id="GO:0008725">
    <property type="term" value="F:DNA-3-methyladenine glycosylase activity"/>
    <property type="evidence" value="ECO:0007669"/>
    <property type="project" value="TreeGrafter"/>
</dbReference>
<dbReference type="SUPFAM" id="SSF46689">
    <property type="entry name" value="Homeodomain-like"/>
    <property type="match status" value="1"/>
</dbReference>
<dbReference type="SMART" id="SM00478">
    <property type="entry name" value="ENDO3c"/>
    <property type="match status" value="1"/>
</dbReference>
<dbReference type="PANTHER" id="PTHR43003">
    <property type="entry name" value="DNA-3-METHYLADENINE GLYCOSYLASE"/>
    <property type="match status" value="1"/>
</dbReference>
<dbReference type="SUPFAM" id="SSF55945">
    <property type="entry name" value="TATA-box binding protein-like"/>
    <property type="match status" value="1"/>
</dbReference>
<evidence type="ECO:0000256" key="6">
    <source>
        <dbReference type="ARBA" id="ARBA00022679"/>
    </source>
</evidence>
<keyword evidence="7" id="KW-0479">Metal-binding</keyword>
<gene>
    <name evidence="16" type="ORF">DES53_101460</name>
</gene>
<keyword evidence="5" id="KW-0489">Methyltransferase</keyword>
<dbReference type="SUPFAM" id="SSF57884">
    <property type="entry name" value="Ada DNA repair protein, N-terminal domain (N-Ada 10)"/>
    <property type="match status" value="1"/>
</dbReference>
<evidence type="ECO:0000256" key="5">
    <source>
        <dbReference type="ARBA" id="ARBA00022603"/>
    </source>
</evidence>
<name>A0A366HTQ7_9BACT</name>
<comment type="caution">
    <text evidence="16">The sequence shown here is derived from an EMBL/GenBank/DDBJ whole genome shotgun (WGS) entry which is preliminary data.</text>
</comment>
<evidence type="ECO:0000256" key="4">
    <source>
        <dbReference type="ARBA" id="ARBA00012000"/>
    </source>
</evidence>
<evidence type="ECO:0000256" key="1">
    <source>
        <dbReference type="ARBA" id="ARBA00000086"/>
    </source>
</evidence>
<dbReference type="SUPFAM" id="SSF48150">
    <property type="entry name" value="DNA-glycosylase"/>
    <property type="match status" value="1"/>
</dbReference>
<keyword evidence="13" id="KW-0804">Transcription</keyword>
<keyword evidence="8" id="KW-0227">DNA damage</keyword>
<evidence type="ECO:0000256" key="11">
    <source>
        <dbReference type="ARBA" id="ARBA00023125"/>
    </source>
</evidence>
<dbReference type="GO" id="GO:0043565">
    <property type="term" value="F:sequence-specific DNA binding"/>
    <property type="evidence" value="ECO:0007669"/>
    <property type="project" value="InterPro"/>
</dbReference>
<dbReference type="CDD" id="cd00056">
    <property type="entry name" value="ENDO3c"/>
    <property type="match status" value="1"/>
</dbReference>
<dbReference type="Pfam" id="PF02805">
    <property type="entry name" value="Ada_Zn_binding"/>
    <property type="match status" value="1"/>
</dbReference>
<comment type="catalytic activity">
    <reaction evidence="1">
        <text>Hydrolysis of alkylated DNA, releasing 3-methyladenine, 3-methylguanine, 7-methylguanine and 7-methyladenine.</text>
        <dbReference type="EC" id="3.2.2.21"/>
    </reaction>
</comment>
<dbReference type="GO" id="GO:0006285">
    <property type="term" value="P:base-excision repair, AP site formation"/>
    <property type="evidence" value="ECO:0007669"/>
    <property type="project" value="TreeGrafter"/>
</dbReference>
<dbReference type="GO" id="GO:0032131">
    <property type="term" value="F:alkylated DNA binding"/>
    <property type="evidence" value="ECO:0007669"/>
    <property type="project" value="TreeGrafter"/>
</dbReference>
<evidence type="ECO:0000256" key="8">
    <source>
        <dbReference type="ARBA" id="ARBA00022763"/>
    </source>
</evidence>
<dbReference type="OrthoDB" id="9785929at2"/>
<keyword evidence="10" id="KW-0805">Transcription regulation</keyword>
<dbReference type="InterPro" id="IPR051912">
    <property type="entry name" value="Alkylbase_DNA_Glycosylase/TA"/>
</dbReference>
<evidence type="ECO:0000256" key="12">
    <source>
        <dbReference type="ARBA" id="ARBA00023159"/>
    </source>
</evidence>
<dbReference type="PROSITE" id="PS00041">
    <property type="entry name" value="HTH_ARAC_FAMILY_1"/>
    <property type="match status" value="1"/>
</dbReference>
<dbReference type="SMART" id="SM01009">
    <property type="entry name" value="AlkA_N"/>
    <property type="match status" value="1"/>
</dbReference>
<evidence type="ECO:0000256" key="2">
    <source>
        <dbReference type="ARBA" id="ARBA00001947"/>
    </source>
</evidence>
<dbReference type="Gene3D" id="3.40.10.10">
    <property type="entry name" value="DNA Methylphosphotriester Repair Domain"/>
    <property type="match status" value="1"/>
</dbReference>
<dbReference type="GO" id="GO:0032259">
    <property type="term" value="P:methylation"/>
    <property type="evidence" value="ECO:0007669"/>
    <property type="project" value="UniProtKB-KW"/>
</dbReference>
<dbReference type="InterPro" id="IPR023170">
    <property type="entry name" value="HhH_base_excis_C"/>
</dbReference>
<keyword evidence="17" id="KW-1185">Reference proteome</keyword>
<evidence type="ECO:0000313" key="16">
    <source>
        <dbReference type="EMBL" id="RBP47662.1"/>
    </source>
</evidence>
<dbReference type="GO" id="GO:0032993">
    <property type="term" value="C:protein-DNA complex"/>
    <property type="evidence" value="ECO:0007669"/>
    <property type="project" value="TreeGrafter"/>
</dbReference>
<dbReference type="Pfam" id="PF00730">
    <property type="entry name" value="HhH-GPD"/>
    <property type="match status" value="1"/>
</dbReference>
<feature type="domain" description="HTH araC/xylS-type" evidence="15">
    <location>
        <begin position="86"/>
        <end position="185"/>
    </location>
</feature>
<dbReference type="SMART" id="SM00342">
    <property type="entry name" value="HTH_ARAC"/>
    <property type="match status" value="1"/>
</dbReference>
<dbReference type="Pfam" id="PF12833">
    <property type="entry name" value="HTH_18"/>
    <property type="match status" value="1"/>
</dbReference>
<dbReference type="GO" id="GO:0008168">
    <property type="term" value="F:methyltransferase activity"/>
    <property type="evidence" value="ECO:0007669"/>
    <property type="project" value="UniProtKB-KW"/>
</dbReference>
<dbReference type="InterPro" id="IPR011257">
    <property type="entry name" value="DNA_glycosylase"/>
</dbReference>
<evidence type="ECO:0000256" key="14">
    <source>
        <dbReference type="ARBA" id="ARBA00023204"/>
    </source>
</evidence>
<keyword evidence="9" id="KW-0862">Zinc</keyword>
<dbReference type="GO" id="GO:0006307">
    <property type="term" value="P:DNA alkylation repair"/>
    <property type="evidence" value="ECO:0007669"/>
    <property type="project" value="TreeGrafter"/>
</dbReference>
<dbReference type="Gene3D" id="3.30.310.20">
    <property type="entry name" value="DNA-3-methyladenine glycosylase AlkA, N-terminal domain"/>
    <property type="match status" value="1"/>
</dbReference>
<dbReference type="InterPro" id="IPR018060">
    <property type="entry name" value="HTH_AraC"/>
</dbReference>
<dbReference type="InterPro" id="IPR035451">
    <property type="entry name" value="Ada-like_dom_sf"/>
</dbReference>
<keyword evidence="12" id="KW-0010">Activator</keyword>
<evidence type="ECO:0000313" key="17">
    <source>
        <dbReference type="Proteomes" id="UP000253426"/>
    </source>
</evidence>
<dbReference type="AlphaFoldDB" id="A0A366HTQ7"/>
<dbReference type="InterPro" id="IPR010316">
    <property type="entry name" value="AlkA_N"/>
</dbReference>
<evidence type="ECO:0000256" key="10">
    <source>
        <dbReference type="ARBA" id="ARBA00023015"/>
    </source>
</evidence>
<dbReference type="GO" id="GO:0043916">
    <property type="term" value="F:DNA-7-methylguanine glycosylase activity"/>
    <property type="evidence" value="ECO:0007669"/>
    <property type="project" value="TreeGrafter"/>
</dbReference>
<dbReference type="InterPro" id="IPR003265">
    <property type="entry name" value="HhH-GPD_domain"/>
</dbReference>
<evidence type="ECO:0000256" key="3">
    <source>
        <dbReference type="ARBA" id="ARBA00010817"/>
    </source>
</evidence>
<keyword evidence="11" id="KW-0238">DNA-binding</keyword>
<keyword evidence="14" id="KW-0234">DNA repair</keyword>
<sequence>MIDPKAAYSALKSHDPRFDGVFYVGVTSTGIYCRPICPVKTPQLKNCRFFDSAEAAEKASFRPCLRCRPELAPGHAPVDNAHRIAHQISHRIDEGMLEDGTGLEEIAAQFEISSRQLRRIVQKELGVSPIELLQTRRLLLAKQLLTETKLPVTEIAFASGFSSLRRFNDAFSSQYRMPPTRLRKEAANEEHQTAIDAAGTSTLQLNYRPPYDWDGILEFLKARMIKDVELDTSDSYARTVRLGKHTGWLKVTHAAEKHALMVEFTHSLAPVLPTLLGRLRNLFDLTARPDLIAAHLMRDKTLKAAVKKNPGLRVPGAFDGFEMVIRAILGQQITVKAATTIACRFADAFGEKFETPFPELSRLSPLASRVARASVDDVATLGIVSARSKTIIALAQAFHSGVVKLDAGANPDTAIAQLVALPGIGPWTAHYIAMRALRWPDAFPKEDIAVRNNLGGVSAKEAEDLSQAWRPWRSYAVMHVWRNPPPKPKPAE</sequence>
<evidence type="ECO:0000259" key="15">
    <source>
        <dbReference type="PROSITE" id="PS01124"/>
    </source>
</evidence>
<dbReference type="InterPro" id="IPR018062">
    <property type="entry name" value="HTH_AraC-typ_CS"/>
</dbReference>
<dbReference type="Gene3D" id="1.10.1670.10">
    <property type="entry name" value="Helix-hairpin-Helix base-excision DNA repair enzymes (C-terminal)"/>
    <property type="match status" value="1"/>
</dbReference>
<keyword evidence="6" id="KW-0808">Transferase</keyword>
<evidence type="ECO:0000256" key="9">
    <source>
        <dbReference type="ARBA" id="ARBA00022833"/>
    </source>
</evidence>